<name>A0A7K3W7S1_9ACTN</name>
<dbReference type="SUPFAM" id="SSF52200">
    <property type="entry name" value="Toll/Interleukin receptor TIR domain"/>
    <property type="match status" value="1"/>
</dbReference>
<accession>A0A7K3W7S1</accession>
<organism evidence="2 3">
    <name type="scientific">Geodermatophilus sabuli</name>
    <dbReference type="NCBI Taxonomy" id="1564158"/>
    <lineage>
        <taxon>Bacteria</taxon>
        <taxon>Bacillati</taxon>
        <taxon>Actinomycetota</taxon>
        <taxon>Actinomycetes</taxon>
        <taxon>Geodermatophilales</taxon>
        <taxon>Geodermatophilaceae</taxon>
        <taxon>Geodermatophilus</taxon>
    </lineage>
</organism>
<dbReference type="InterPro" id="IPR035897">
    <property type="entry name" value="Toll_tir_struct_dom_sf"/>
</dbReference>
<gene>
    <name evidence="2" type="ORF">GCU56_18795</name>
</gene>
<dbReference type="EMBL" id="JAAGWF010000022">
    <property type="protein sequence ID" value="NEK59907.1"/>
    <property type="molecule type" value="Genomic_DNA"/>
</dbReference>
<dbReference type="Proteomes" id="UP000470246">
    <property type="component" value="Unassembled WGS sequence"/>
</dbReference>
<dbReference type="RefSeq" id="WP_163483280.1">
    <property type="nucleotide sequence ID" value="NZ_JAAGWF010000022.1"/>
</dbReference>
<sequence length="273" mass="30494">MKVFISWSGDESRQIAEALRDWLPMMFESIEPYMSARDNDAGVRWANVIATELDEGSFGILCMTPDNLTAPWVMFEAGALGKAVDTSRVVPLLWRLNPADVKAPLTQFHMKLVDRDGVFDLMKSINASLDRPRPDVTLEGTFNALWPRLEGDLGNVKPKSAESQAVLQRTERDLLEEILDLVRAGQQSNSSSWTLANRMRHDRDSARNALLSEIQQNLPNGIDVHSLARSGMSAQTIFIAADEESAKEASAIVGRYQKQAKELDMLLEVSKYD</sequence>
<dbReference type="Gene3D" id="3.40.50.10140">
    <property type="entry name" value="Toll/interleukin-1 receptor homology (TIR) domain"/>
    <property type="match status" value="1"/>
</dbReference>
<feature type="domain" description="TIR" evidence="1">
    <location>
        <begin position="3"/>
        <end position="98"/>
    </location>
</feature>
<protein>
    <submittedName>
        <fullName evidence="2">Toll/interleukin-1 receptor domain-containing protein</fullName>
    </submittedName>
</protein>
<dbReference type="GO" id="GO:0007165">
    <property type="term" value="P:signal transduction"/>
    <property type="evidence" value="ECO:0007669"/>
    <property type="project" value="InterPro"/>
</dbReference>
<reference evidence="2 3" key="1">
    <citation type="submission" date="2020-02" db="EMBL/GenBank/DDBJ databases">
        <title>Geodermatophilus sabuli CPCC 205279 I12A-02694.</title>
        <authorList>
            <person name="Jiang Z."/>
        </authorList>
    </citation>
    <scope>NUCLEOTIDE SEQUENCE [LARGE SCALE GENOMIC DNA]</scope>
    <source>
        <strain evidence="2 3">I12A-02694</strain>
    </source>
</reference>
<comment type="caution">
    <text evidence="2">The sequence shown here is derived from an EMBL/GenBank/DDBJ whole genome shotgun (WGS) entry which is preliminary data.</text>
</comment>
<dbReference type="AlphaFoldDB" id="A0A7K3W7S1"/>
<evidence type="ECO:0000313" key="3">
    <source>
        <dbReference type="Proteomes" id="UP000470246"/>
    </source>
</evidence>
<dbReference type="InterPro" id="IPR000157">
    <property type="entry name" value="TIR_dom"/>
</dbReference>
<proteinExistence type="predicted"/>
<evidence type="ECO:0000313" key="2">
    <source>
        <dbReference type="EMBL" id="NEK59907.1"/>
    </source>
</evidence>
<evidence type="ECO:0000259" key="1">
    <source>
        <dbReference type="Pfam" id="PF13676"/>
    </source>
</evidence>
<dbReference type="Pfam" id="PF13676">
    <property type="entry name" value="TIR_2"/>
    <property type="match status" value="1"/>
</dbReference>
<keyword evidence="3" id="KW-1185">Reference proteome</keyword>
<keyword evidence="2" id="KW-0675">Receptor</keyword>